<dbReference type="STRING" id="1945662.B0A89_09605"/>
<dbReference type="InterPro" id="IPR016989">
    <property type="entry name" value="Atp1_alphaprobac"/>
</dbReference>
<keyword evidence="1" id="KW-0813">Transport</keyword>
<dbReference type="AlphaFoldDB" id="A0A1W6CYA2"/>
<evidence type="ECO:0000313" key="4">
    <source>
        <dbReference type="EMBL" id="ARJ69841.1"/>
    </source>
</evidence>
<accession>A0A1W6CYA2</accession>
<dbReference type="Pfam" id="PF09527">
    <property type="entry name" value="ATPase_gene1"/>
    <property type="match status" value="1"/>
</dbReference>
<keyword evidence="3" id="KW-1133">Transmembrane helix</keyword>
<comment type="function">
    <text evidence="1">A possible function for this protein is to guide the assembly of the membrane sector of the ATPase enzyme complex.</text>
</comment>
<evidence type="ECO:0000256" key="3">
    <source>
        <dbReference type="SAM" id="Phobius"/>
    </source>
</evidence>
<dbReference type="GO" id="GO:0045259">
    <property type="term" value="C:proton-transporting ATP synthase complex"/>
    <property type="evidence" value="ECO:0007669"/>
    <property type="project" value="UniProtKB-UniRule"/>
</dbReference>
<evidence type="ECO:0000313" key="5">
    <source>
        <dbReference type="Proteomes" id="UP000193017"/>
    </source>
</evidence>
<protein>
    <recommendedName>
        <fullName evidence="1">ATP synthase protein I</fullName>
    </recommendedName>
</protein>
<keyword evidence="5" id="KW-1185">Reference proteome</keyword>
<dbReference type="GO" id="GO:1902600">
    <property type="term" value="P:proton transmembrane transport"/>
    <property type="evidence" value="ECO:0007669"/>
    <property type="project" value="UniProtKB-KW"/>
</dbReference>
<dbReference type="Proteomes" id="UP000193017">
    <property type="component" value="Chromosome"/>
</dbReference>
<proteinExistence type="inferred from homology"/>
<dbReference type="EMBL" id="CP020612">
    <property type="protein sequence ID" value="ARJ69841.1"/>
    <property type="molecule type" value="Genomic_DNA"/>
</dbReference>
<evidence type="ECO:0000256" key="1">
    <source>
        <dbReference type="PIRNR" id="PIRNR032126"/>
    </source>
</evidence>
<dbReference type="InterPro" id="IPR032820">
    <property type="entry name" value="ATPase_put"/>
</dbReference>
<evidence type="ECO:0000256" key="2">
    <source>
        <dbReference type="SAM" id="MobiDB-lite"/>
    </source>
</evidence>
<feature type="region of interest" description="Disordered" evidence="2">
    <location>
        <begin position="102"/>
        <end position="126"/>
    </location>
</feature>
<name>A0A1W6CYA2_9RHOB</name>
<dbReference type="PIRSF" id="PIRSF032126">
    <property type="entry name" value="F0F1_ATP_synthase_subunit_I"/>
    <property type="match status" value="1"/>
</dbReference>
<keyword evidence="1 3" id="KW-0472">Membrane</keyword>
<feature type="transmembrane region" description="Helical" evidence="3">
    <location>
        <begin position="75"/>
        <end position="96"/>
    </location>
</feature>
<dbReference type="KEGG" id="pcon:B0A89_09605"/>
<dbReference type="RefSeq" id="WP_085377960.1">
    <property type="nucleotide sequence ID" value="NZ_CP020612.1"/>
</dbReference>
<dbReference type="OrthoDB" id="15401at2"/>
<keyword evidence="1" id="KW-0375">Hydrogen ion transport</keyword>
<sequence length="126" mass="13646">MADHRGDDAQRSRDAERLQALESRLVTMARDRRPATPGADKFYNANQAWRMVVELVAGLAIGFGVGYGLDRLLGTTPIMLVIFIFLGFAAGVRTMLRTAAEMGKAPPAADAGRQGPDDGPDEDERD</sequence>
<comment type="similarity">
    <text evidence="1">Belongs to the bacterial AtpI family.</text>
</comment>
<organism evidence="4 5">
    <name type="scientific">Paracoccus contaminans</name>
    <dbReference type="NCBI Taxonomy" id="1945662"/>
    <lineage>
        <taxon>Bacteria</taxon>
        <taxon>Pseudomonadati</taxon>
        <taxon>Pseudomonadota</taxon>
        <taxon>Alphaproteobacteria</taxon>
        <taxon>Rhodobacterales</taxon>
        <taxon>Paracoccaceae</taxon>
        <taxon>Paracoccus</taxon>
    </lineage>
</organism>
<keyword evidence="1" id="KW-0406">Ion transport</keyword>
<gene>
    <name evidence="4" type="ORF">B0A89_09605</name>
</gene>
<keyword evidence="3" id="KW-0812">Transmembrane</keyword>
<reference evidence="4 5" key="1">
    <citation type="submission" date="2017-03" db="EMBL/GenBank/DDBJ databases">
        <title>Genome sequence of Paracoccus contaminans isolated from a water microcosm.</title>
        <authorList>
            <person name="Aurass P."/>
            <person name="Karste S."/>
            <person name="Trost E."/>
            <person name="Glaeser S.P."/>
            <person name="Kaempfer P."/>
            <person name="Flieger A."/>
        </authorList>
    </citation>
    <scope>NUCLEOTIDE SEQUENCE [LARGE SCALE GENOMIC DNA]</scope>
    <source>
        <strain evidence="5">RKI 16-01929T\LMG 29738T\CCM 8701T\CIP 111112T</strain>
    </source>
</reference>
<feature type="transmembrane region" description="Helical" evidence="3">
    <location>
        <begin position="51"/>
        <end position="69"/>
    </location>
</feature>